<name>A0AAD7NXH4_9AGAR</name>
<reference evidence="1" key="1">
    <citation type="submission" date="2023-03" db="EMBL/GenBank/DDBJ databases">
        <title>Massive genome expansion in bonnet fungi (Mycena s.s.) driven by repeated elements and novel gene families across ecological guilds.</title>
        <authorList>
            <consortium name="Lawrence Berkeley National Laboratory"/>
            <person name="Harder C.B."/>
            <person name="Miyauchi S."/>
            <person name="Viragh M."/>
            <person name="Kuo A."/>
            <person name="Thoen E."/>
            <person name="Andreopoulos B."/>
            <person name="Lu D."/>
            <person name="Skrede I."/>
            <person name="Drula E."/>
            <person name="Henrissat B."/>
            <person name="Morin E."/>
            <person name="Kohler A."/>
            <person name="Barry K."/>
            <person name="LaButti K."/>
            <person name="Morin E."/>
            <person name="Salamov A."/>
            <person name="Lipzen A."/>
            <person name="Mereny Z."/>
            <person name="Hegedus B."/>
            <person name="Baldrian P."/>
            <person name="Stursova M."/>
            <person name="Weitz H."/>
            <person name="Taylor A."/>
            <person name="Grigoriev I.V."/>
            <person name="Nagy L.G."/>
            <person name="Martin F."/>
            <person name="Kauserud H."/>
        </authorList>
    </citation>
    <scope>NUCLEOTIDE SEQUENCE</scope>
    <source>
        <strain evidence="1">CBHHK182m</strain>
    </source>
</reference>
<sequence length="175" mass="19808">MGCRIQLREVQKKSTARDCKPIKRDVCRVIWGWRVLGAVAPLRLCVAHFSTPDRLDAAIRYPLVRGDGFLNARCDSSLLVEALLNIFHRAHRAAAARALMGFTAAAITLPSPPLLTAVFIITLTTRRDRLDSTLHSFCTPSHLLRSRDPNFRPDQRHHRADSTQVFSFVFISWAY</sequence>
<dbReference type="Proteomes" id="UP001215598">
    <property type="component" value="Unassembled WGS sequence"/>
</dbReference>
<organism evidence="1 2">
    <name type="scientific">Mycena metata</name>
    <dbReference type="NCBI Taxonomy" id="1033252"/>
    <lineage>
        <taxon>Eukaryota</taxon>
        <taxon>Fungi</taxon>
        <taxon>Dikarya</taxon>
        <taxon>Basidiomycota</taxon>
        <taxon>Agaricomycotina</taxon>
        <taxon>Agaricomycetes</taxon>
        <taxon>Agaricomycetidae</taxon>
        <taxon>Agaricales</taxon>
        <taxon>Marasmiineae</taxon>
        <taxon>Mycenaceae</taxon>
        <taxon>Mycena</taxon>
    </lineage>
</organism>
<dbReference type="EMBL" id="JARKIB010000006">
    <property type="protein sequence ID" value="KAJ7779210.1"/>
    <property type="molecule type" value="Genomic_DNA"/>
</dbReference>
<evidence type="ECO:0000313" key="1">
    <source>
        <dbReference type="EMBL" id="KAJ7779210.1"/>
    </source>
</evidence>
<dbReference type="AlphaFoldDB" id="A0AAD7NXH4"/>
<gene>
    <name evidence="1" type="ORF">B0H16DRAFT_1711555</name>
</gene>
<comment type="caution">
    <text evidence="1">The sequence shown here is derived from an EMBL/GenBank/DDBJ whole genome shotgun (WGS) entry which is preliminary data.</text>
</comment>
<accession>A0AAD7NXH4</accession>
<protein>
    <submittedName>
        <fullName evidence="1">Uncharacterized protein</fullName>
    </submittedName>
</protein>
<proteinExistence type="predicted"/>
<evidence type="ECO:0000313" key="2">
    <source>
        <dbReference type="Proteomes" id="UP001215598"/>
    </source>
</evidence>
<keyword evidence="2" id="KW-1185">Reference proteome</keyword>